<dbReference type="AlphaFoldDB" id="A0A1N6U8K5"/>
<organism evidence="2 3">
    <name type="scientific">Solilutibacter tolerans</name>
    <dbReference type="NCBI Taxonomy" id="1604334"/>
    <lineage>
        <taxon>Bacteria</taxon>
        <taxon>Pseudomonadati</taxon>
        <taxon>Pseudomonadota</taxon>
        <taxon>Gammaproteobacteria</taxon>
        <taxon>Lysobacterales</taxon>
        <taxon>Lysobacteraceae</taxon>
        <taxon>Solilutibacter</taxon>
    </lineage>
</organism>
<feature type="signal peptide" evidence="1">
    <location>
        <begin position="1"/>
        <end position="31"/>
    </location>
</feature>
<keyword evidence="3" id="KW-1185">Reference proteome</keyword>
<gene>
    <name evidence="2" type="ORF">SAMN05421546_1584</name>
</gene>
<sequence>MKLTHTLLLSAIATVCLLSLPKLGGMGEAHAGVQKCVGTDGAVTYTDGACGTIGTPVALPMHVARAVANEADTTIEYDASGSVTAPSRLGPRSPQAGCARSPDQLQADIGYAFASRDVNRIAGNYHWVGLNQRDARVILSKLESIADDRVIRSELFASDLVQAFTNTPLASGDLANAGFLQLALANGTPIQMKVTQYRGCYFARF</sequence>
<evidence type="ECO:0000313" key="3">
    <source>
        <dbReference type="Proteomes" id="UP000241788"/>
    </source>
</evidence>
<name>A0A1N6U8K5_9GAMM</name>
<accession>A0A1N6U8K5</accession>
<feature type="chain" id="PRO_5013020749" description="DUF4124 domain-containing protein" evidence="1">
    <location>
        <begin position="32"/>
        <end position="205"/>
    </location>
</feature>
<evidence type="ECO:0000256" key="1">
    <source>
        <dbReference type="SAM" id="SignalP"/>
    </source>
</evidence>
<keyword evidence="1" id="KW-0732">Signal</keyword>
<evidence type="ECO:0000313" key="2">
    <source>
        <dbReference type="EMBL" id="SIQ61897.1"/>
    </source>
</evidence>
<dbReference type="OrthoDB" id="5956287at2"/>
<dbReference type="STRING" id="1604334.SAMN05421546_1584"/>
<dbReference type="Proteomes" id="UP000241788">
    <property type="component" value="Unassembled WGS sequence"/>
</dbReference>
<protein>
    <recommendedName>
        <fullName evidence="4">DUF4124 domain-containing protein</fullName>
    </recommendedName>
</protein>
<evidence type="ECO:0008006" key="4">
    <source>
        <dbReference type="Google" id="ProtNLM"/>
    </source>
</evidence>
<dbReference type="EMBL" id="FTLW01000003">
    <property type="protein sequence ID" value="SIQ61897.1"/>
    <property type="molecule type" value="Genomic_DNA"/>
</dbReference>
<dbReference type="RefSeq" id="WP_076586984.1">
    <property type="nucleotide sequence ID" value="NZ_FTLW01000003.1"/>
</dbReference>
<reference evidence="3" key="1">
    <citation type="submission" date="2017-01" db="EMBL/GenBank/DDBJ databases">
        <authorList>
            <person name="Varghese N."/>
            <person name="Submissions S."/>
        </authorList>
    </citation>
    <scope>NUCLEOTIDE SEQUENCE [LARGE SCALE GENOMIC DNA]</scope>
    <source>
        <strain evidence="3">UM1</strain>
    </source>
</reference>
<proteinExistence type="predicted"/>